<dbReference type="InterPro" id="IPR020569">
    <property type="entry name" value="UPF0029_Impact_CS"/>
</dbReference>
<protein>
    <submittedName>
        <fullName evidence="5">IMPACT family member YigZ</fullName>
    </submittedName>
</protein>
<dbReference type="Pfam" id="PF01205">
    <property type="entry name" value="Impact_N"/>
    <property type="match status" value="1"/>
</dbReference>
<name>A0A2N9KG27_9LACO</name>
<dbReference type="InterPro" id="IPR035647">
    <property type="entry name" value="EFG_III/V"/>
</dbReference>
<accession>A0A2N9KG27</accession>
<dbReference type="Gene3D" id="3.30.70.240">
    <property type="match status" value="1"/>
</dbReference>
<organism evidence="5 6">
    <name type="scientific">Leuconostoc suionicum</name>
    <dbReference type="NCBI Taxonomy" id="1511761"/>
    <lineage>
        <taxon>Bacteria</taxon>
        <taxon>Bacillati</taxon>
        <taxon>Bacillota</taxon>
        <taxon>Bacilli</taxon>
        <taxon>Lactobacillales</taxon>
        <taxon>Lactobacillaceae</taxon>
        <taxon>Leuconostoc</taxon>
    </lineage>
</organism>
<dbReference type="GO" id="GO:0005737">
    <property type="term" value="C:cytoplasm"/>
    <property type="evidence" value="ECO:0007669"/>
    <property type="project" value="TreeGrafter"/>
</dbReference>
<dbReference type="KEGG" id="lsu:A6B45_01115"/>
<feature type="domain" description="Impact N-terminal" evidence="2">
    <location>
        <begin position="19"/>
        <end position="122"/>
    </location>
</feature>
<dbReference type="GeneID" id="99673369"/>
<dbReference type="EMBL" id="OKQR01000005">
    <property type="protein sequence ID" value="SPD94731.1"/>
    <property type="molecule type" value="Genomic_DNA"/>
</dbReference>
<reference evidence="5 6" key="2">
    <citation type="submission" date="2018-02" db="EMBL/GenBank/DDBJ databases">
        <authorList>
            <person name="Cohen D.B."/>
            <person name="Kent A.D."/>
        </authorList>
    </citation>
    <scope>NUCLEOTIDE SEQUENCE [LARGE SCALE GENOMIC DNA]</scope>
    <source>
        <strain evidence="5 6">CECT 9216</strain>
    </source>
</reference>
<dbReference type="NCBIfam" id="TIGR00257">
    <property type="entry name" value="IMPACT_YIGZ"/>
    <property type="match status" value="1"/>
</dbReference>
<evidence type="ECO:0000313" key="5">
    <source>
        <dbReference type="EMBL" id="SPE09674.1"/>
    </source>
</evidence>
<dbReference type="PANTHER" id="PTHR16301:SF20">
    <property type="entry name" value="IMPACT FAMILY MEMBER YIGZ"/>
    <property type="match status" value="1"/>
</dbReference>
<dbReference type="SUPFAM" id="SSF54980">
    <property type="entry name" value="EF-G C-terminal domain-like"/>
    <property type="match status" value="1"/>
</dbReference>
<reference evidence="4 7" key="1">
    <citation type="submission" date="2018-02" db="EMBL/GenBank/DDBJ databases">
        <authorList>
            <person name="Rodrigo-Torres L."/>
            <person name="Arahal R. D."/>
            <person name="Lucena T."/>
        </authorList>
    </citation>
    <scope>NUCLEOTIDE SEQUENCE [LARGE SCALE GENOMIC DNA]</scope>
    <source>
        <strain evidence="4 7">CECT 8486</strain>
    </source>
</reference>
<dbReference type="Gene3D" id="3.30.230.30">
    <property type="entry name" value="Impact, N-terminal domain"/>
    <property type="match status" value="1"/>
</dbReference>
<dbReference type="PROSITE" id="PS00910">
    <property type="entry name" value="UPF0029"/>
    <property type="match status" value="1"/>
</dbReference>
<evidence type="ECO:0000259" key="2">
    <source>
        <dbReference type="Pfam" id="PF01205"/>
    </source>
</evidence>
<dbReference type="Proteomes" id="UP000237923">
    <property type="component" value="Unassembled WGS sequence"/>
</dbReference>
<dbReference type="InterPro" id="IPR001498">
    <property type="entry name" value="Impact_N"/>
</dbReference>
<evidence type="ECO:0000313" key="6">
    <source>
        <dbReference type="Proteomes" id="UP000237923"/>
    </source>
</evidence>
<comment type="similarity">
    <text evidence="1">Belongs to the IMPACT family.</text>
</comment>
<proteinExistence type="inferred from homology"/>
<sequence length="211" mass="24016">MVKYFTIKPTAFTWEKEIKKSRFILNMARITSENDARDFIEKINKIHYKASHNVFAYVLGDNDSIKRYSDNGEPSGTAGIPMLEVLQKNDLHDVVAVVTRYFGGIKLGAGGLIRAYAGTIAEGLESIDFVQRLTRLQVTISIDYKHGETLNYWLNSHNYQIIDTQYDTNVHVVVPVAEEDLTKFQSNLINQFSGHILFDIGDETHFEIPVK</sequence>
<dbReference type="Proteomes" id="UP000239237">
    <property type="component" value="Unassembled WGS sequence"/>
</dbReference>
<dbReference type="GO" id="GO:0006446">
    <property type="term" value="P:regulation of translational initiation"/>
    <property type="evidence" value="ECO:0007669"/>
    <property type="project" value="TreeGrafter"/>
</dbReference>
<evidence type="ECO:0000313" key="7">
    <source>
        <dbReference type="Proteomes" id="UP000239237"/>
    </source>
</evidence>
<dbReference type="SUPFAM" id="SSF54211">
    <property type="entry name" value="Ribosomal protein S5 domain 2-like"/>
    <property type="match status" value="1"/>
</dbReference>
<dbReference type="InterPro" id="IPR023582">
    <property type="entry name" value="Impact"/>
</dbReference>
<dbReference type="EMBL" id="OKQU01000004">
    <property type="protein sequence ID" value="SPE09674.1"/>
    <property type="molecule type" value="Genomic_DNA"/>
</dbReference>
<evidence type="ECO:0000259" key="3">
    <source>
        <dbReference type="Pfam" id="PF09186"/>
    </source>
</evidence>
<keyword evidence="7" id="KW-1185">Reference proteome</keyword>
<dbReference type="Pfam" id="PF09186">
    <property type="entry name" value="DUF1949"/>
    <property type="match status" value="1"/>
</dbReference>
<dbReference type="InterPro" id="IPR020568">
    <property type="entry name" value="Ribosomal_Su5_D2-typ_SF"/>
</dbReference>
<dbReference type="InterPro" id="IPR015269">
    <property type="entry name" value="UPF0029_Impact_C"/>
</dbReference>
<dbReference type="RefSeq" id="WP_072612972.1">
    <property type="nucleotide sequence ID" value="NZ_AP017935.1"/>
</dbReference>
<gene>
    <name evidence="5" type="primary">yigZ</name>
    <name evidence="4" type="ORF">LES8486_01864</name>
    <name evidence="5" type="ORF">LES9216_01864</name>
</gene>
<dbReference type="AlphaFoldDB" id="A0A2N9KG27"/>
<dbReference type="InterPro" id="IPR015796">
    <property type="entry name" value="Impact_YigZ-like"/>
</dbReference>
<dbReference type="InterPro" id="IPR036956">
    <property type="entry name" value="Impact_N_sf"/>
</dbReference>
<evidence type="ECO:0000313" key="4">
    <source>
        <dbReference type="EMBL" id="SPD94731.1"/>
    </source>
</evidence>
<dbReference type="PANTHER" id="PTHR16301">
    <property type="entry name" value="IMPACT-RELATED"/>
    <property type="match status" value="1"/>
</dbReference>
<evidence type="ECO:0000256" key="1">
    <source>
        <dbReference type="ARBA" id="ARBA00007665"/>
    </source>
</evidence>
<feature type="domain" description="UPF0029" evidence="3">
    <location>
        <begin position="140"/>
        <end position="194"/>
    </location>
</feature>